<name>A0A438FGJ8_VITVI</name>
<evidence type="ECO:0000313" key="2">
    <source>
        <dbReference type="EMBL" id="RVW59115.1"/>
    </source>
</evidence>
<gene>
    <name evidence="2" type="ORF">CK203_104548</name>
</gene>
<accession>A0A438FGJ8</accession>
<dbReference type="Proteomes" id="UP000288805">
    <property type="component" value="Unassembled WGS sequence"/>
</dbReference>
<evidence type="ECO:0000256" key="1">
    <source>
        <dbReference type="SAM" id="Phobius"/>
    </source>
</evidence>
<sequence length="189" mass="21851">MFNDKGMPSRQSTLRTIMSTKMIEGTPIRDHMIHMITLFNKMEILGAKIDGETQMVEGILKDHNGVHIKIKEPSRFQLKKRLNEGEMYLTLAFTTRIVVQEVGDVTLVYTLNFVPQHWHLSFGCHIHPSFTYGTTRAPFRLSRCPSLVWVCLWSIVVHMWFILEGHHGHFPSRSHHAIGRKWGHPDVLA</sequence>
<protein>
    <submittedName>
        <fullName evidence="2">Uncharacterized protein</fullName>
    </submittedName>
</protein>
<keyword evidence="1" id="KW-0812">Transmembrane</keyword>
<feature type="transmembrane region" description="Helical" evidence="1">
    <location>
        <begin position="146"/>
        <end position="163"/>
    </location>
</feature>
<proteinExistence type="predicted"/>
<reference evidence="2 3" key="1">
    <citation type="journal article" date="2018" name="PLoS Genet.">
        <title>Population sequencing reveals clonal diversity and ancestral inbreeding in the grapevine cultivar Chardonnay.</title>
        <authorList>
            <person name="Roach M.J."/>
            <person name="Johnson D.L."/>
            <person name="Bohlmann J."/>
            <person name="van Vuuren H.J."/>
            <person name="Jones S.J."/>
            <person name="Pretorius I.S."/>
            <person name="Schmidt S.A."/>
            <person name="Borneman A.R."/>
        </authorList>
    </citation>
    <scope>NUCLEOTIDE SEQUENCE [LARGE SCALE GENOMIC DNA]</scope>
    <source>
        <strain evidence="3">cv. Chardonnay</strain>
        <tissue evidence="2">Leaf</tissue>
    </source>
</reference>
<comment type="caution">
    <text evidence="2">The sequence shown here is derived from an EMBL/GenBank/DDBJ whole genome shotgun (WGS) entry which is preliminary data.</text>
</comment>
<evidence type="ECO:0000313" key="3">
    <source>
        <dbReference type="Proteomes" id="UP000288805"/>
    </source>
</evidence>
<dbReference type="EMBL" id="QGNW01000907">
    <property type="protein sequence ID" value="RVW59115.1"/>
    <property type="molecule type" value="Genomic_DNA"/>
</dbReference>
<keyword evidence="1" id="KW-1133">Transmembrane helix</keyword>
<organism evidence="2 3">
    <name type="scientific">Vitis vinifera</name>
    <name type="common">Grape</name>
    <dbReference type="NCBI Taxonomy" id="29760"/>
    <lineage>
        <taxon>Eukaryota</taxon>
        <taxon>Viridiplantae</taxon>
        <taxon>Streptophyta</taxon>
        <taxon>Embryophyta</taxon>
        <taxon>Tracheophyta</taxon>
        <taxon>Spermatophyta</taxon>
        <taxon>Magnoliopsida</taxon>
        <taxon>eudicotyledons</taxon>
        <taxon>Gunneridae</taxon>
        <taxon>Pentapetalae</taxon>
        <taxon>rosids</taxon>
        <taxon>Vitales</taxon>
        <taxon>Vitaceae</taxon>
        <taxon>Viteae</taxon>
        <taxon>Vitis</taxon>
    </lineage>
</organism>
<dbReference type="AlphaFoldDB" id="A0A438FGJ8"/>
<keyword evidence="1" id="KW-0472">Membrane</keyword>